<dbReference type="AlphaFoldDB" id="A0A504YAB1"/>
<reference evidence="1 2" key="1">
    <citation type="submission" date="2019-04" db="EMBL/GenBank/DDBJ databases">
        <title>Annotation for the trematode Fasciola gigantica.</title>
        <authorList>
            <person name="Choi Y.-J."/>
        </authorList>
    </citation>
    <scope>NUCLEOTIDE SEQUENCE [LARGE SCALE GENOMIC DNA]</scope>
    <source>
        <strain evidence="1">Uganda_cow_1</strain>
    </source>
</reference>
<dbReference type="EMBL" id="SUNJ01011926">
    <property type="protein sequence ID" value="TPP58522.1"/>
    <property type="molecule type" value="Genomic_DNA"/>
</dbReference>
<gene>
    <name evidence="1" type="ORF">FGIG_12093</name>
</gene>
<organism evidence="1 2">
    <name type="scientific">Fasciola gigantica</name>
    <name type="common">Giant liver fluke</name>
    <dbReference type="NCBI Taxonomy" id="46835"/>
    <lineage>
        <taxon>Eukaryota</taxon>
        <taxon>Metazoa</taxon>
        <taxon>Spiralia</taxon>
        <taxon>Lophotrochozoa</taxon>
        <taxon>Platyhelminthes</taxon>
        <taxon>Trematoda</taxon>
        <taxon>Digenea</taxon>
        <taxon>Plagiorchiida</taxon>
        <taxon>Echinostomata</taxon>
        <taxon>Echinostomatoidea</taxon>
        <taxon>Fasciolidae</taxon>
        <taxon>Fasciola</taxon>
    </lineage>
</organism>
<evidence type="ECO:0000313" key="1">
    <source>
        <dbReference type="EMBL" id="TPP58522.1"/>
    </source>
</evidence>
<proteinExistence type="predicted"/>
<sequence>FNNLLQQLPVNDERCFIDSRRSIKEACWKSLNFLLFYNIVYEMKFSIPKCGNVSEALYKIIQLLNSVPICKW</sequence>
<feature type="non-terminal residue" evidence="1">
    <location>
        <position position="1"/>
    </location>
</feature>
<comment type="caution">
    <text evidence="1">The sequence shown here is derived from an EMBL/GenBank/DDBJ whole genome shotgun (WGS) entry which is preliminary data.</text>
</comment>
<keyword evidence="2" id="KW-1185">Reference proteome</keyword>
<protein>
    <submittedName>
        <fullName evidence="1">Uncharacterized protein</fullName>
    </submittedName>
</protein>
<name>A0A504YAB1_FASGI</name>
<accession>A0A504YAB1</accession>
<dbReference type="Proteomes" id="UP000316759">
    <property type="component" value="Unassembled WGS sequence"/>
</dbReference>
<evidence type="ECO:0000313" key="2">
    <source>
        <dbReference type="Proteomes" id="UP000316759"/>
    </source>
</evidence>